<dbReference type="Proteomes" id="UP001319200">
    <property type="component" value="Unassembled WGS sequence"/>
</dbReference>
<dbReference type="AlphaFoldDB" id="A0AAP2DN43"/>
<feature type="coiled-coil region" evidence="1">
    <location>
        <begin position="37"/>
        <end position="72"/>
    </location>
</feature>
<reference evidence="3 4" key="1">
    <citation type="submission" date="2021-05" db="EMBL/GenBank/DDBJ databases">
        <title>A Polyphasic approach of four new species of the genus Ohtaekwangia: Ohtaekwangia histidinii sp. nov., Ohtaekwangia cretensis sp. nov., Ohtaekwangia indiensis sp. nov., Ohtaekwangia reichenbachii sp. nov. from diverse environment.</title>
        <authorList>
            <person name="Octaviana S."/>
        </authorList>
    </citation>
    <scope>NUCLEOTIDE SEQUENCE [LARGE SCALE GENOMIC DNA]</scope>
    <source>
        <strain evidence="3 4">PWU4</strain>
    </source>
</reference>
<organism evidence="3 4">
    <name type="scientific">Chryseosolibacter histidini</name>
    <dbReference type="NCBI Taxonomy" id="2782349"/>
    <lineage>
        <taxon>Bacteria</taxon>
        <taxon>Pseudomonadati</taxon>
        <taxon>Bacteroidota</taxon>
        <taxon>Cytophagia</taxon>
        <taxon>Cytophagales</taxon>
        <taxon>Chryseotaleaceae</taxon>
        <taxon>Chryseosolibacter</taxon>
    </lineage>
</organism>
<keyword evidence="2" id="KW-0812">Transmembrane</keyword>
<evidence type="ECO:0000256" key="1">
    <source>
        <dbReference type="SAM" id="Coils"/>
    </source>
</evidence>
<dbReference type="RefSeq" id="WP_254167218.1">
    <property type="nucleotide sequence ID" value="NZ_JAHESF010000024.1"/>
</dbReference>
<evidence type="ECO:0000313" key="4">
    <source>
        <dbReference type="Proteomes" id="UP001319200"/>
    </source>
</evidence>
<proteinExistence type="predicted"/>
<name>A0AAP2DN43_9BACT</name>
<dbReference type="EMBL" id="JAHESF010000024">
    <property type="protein sequence ID" value="MBT1699341.1"/>
    <property type="molecule type" value="Genomic_DNA"/>
</dbReference>
<evidence type="ECO:0000313" key="3">
    <source>
        <dbReference type="EMBL" id="MBT1699341.1"/>
    </source>
</evidence>
<comment type="caution">
    <text evidence="3">The sequence shown here is derived from an EMBL/GenBank/DDBJ whole genome shotgun (WGS) entry which is preliminary data.</text>
</comment>
<keyword evidence="1" id="KW-0175">Coiled coil</keyword>
<keyword evidence="4" id="KW-1185">Reference proteome</keyword>
<keyword evidence="2" id="KW-0472">Membrane</keyword>
<protein>
    <submittedName>
        <fullName evidence="3">Uncharacterized protein</fullName>
    </submittedName>
</protein>
<evidence type="ECO:0000256" key="2">
    <source>
        <dbReference type="SAM" id="Phobius"/>
    </source>
</evidence>
<sequence length="206" mass="23880">MIKIYSRFFQMYNKVKNHERASFYQQKYIALKDSVYNEELTINLMKIEADYQERENRAKIAAQEQVLRLKEEIINGQQILNIVASTLVLIVVAFSIVLWRNYTRKKRANIILDAKVKSRTAELELSRDVLITALSSRNMLIDRAVSDVKEALSTMQGLCVIGLKDVSDPTARQYMHQLEKTSHHMATGLQSLFHIKDQIVNAHIRK</sequence>
<keyword evidence="2" id="KW-1133">Transmembrane helix</keyword>
<gene>
    <name evidence="3" type="ORF">KK083_20765</name>
</gene>
<feature type="transmembrane region" description="Helical" evidence="2">
    <location>
        <begin position="79"/>
        <end position="99"/>
    </location>
</feature>
<accession>A0AAP2DN43</accession>